<dbReference type="EnsemblPlants" id="Pp3c25_4290V3.4">
    <property type="protein sequence ID" value="Pp3c25_4290V3.4"/>
    <property type="gene ID" value="Pp3c25_4290"/>
</dbReference>
<dbReference type="OrthoDB" id="1901244at2759"/>
<proteinExistence type="inferred from homology"/>
<dbReference type="Gramene" id="Pp3c25_4290V3.4">
    <property type="protein sequence ID" value="Pp3c25_4290V3.4"/>
    <property type="gene ID" value="Pp3c25_4290"/>
</dbReference>
<dbReference type="PANTHER" id="PTHR31360:SF1">
    <property type="entry name" value="OIL BODY-ASSOCIATED PROTEIN 2A"/>
    <property type="match status" value="1"/>
</dbReference>
<evidence type="ECO:0000313" key="3">
    <source>
        <dbReference type="EMBL" id="PNR27412.1"/>
    </source>
</evidence>
<dbReference type="Gramene" id="Pp3c25_4290V3.1">
    <property type="protein sequence ID" value="Pp3c25_4290V3.1"/>
    <property type="gene ID" value="Pp3c25_4290"/>
</dbReference>
<dbReference type="KEGG" id="ppp:112277245"/>
<accession>A9TVY0</accession>
<dbReference type="RefSeq" id="XP_024365129.1">
    <property type="nucleotide sequence ID" value="XM_024509361.2"/>
</dbReference>
<dbReference type="PANTHER" id="PTHR31360">
    <property type="match status" value="1"/>
</dbReference>
<evidence type="ECO:0008006" key="6">
    <source>
        <dbReference type="Google" id="ProtNLM"/>
    </source>
</evidence>
<dbReference type="FunCoup" id="A9TVY0">
    <property type="interactions" value="110"/>
</dbReference>
<evidence type="ECO:0000313" key="4">
    <source>
        <dbReference type="EnsemblPlants" id="Pp3c25_4290V3.1"/>
    </source>
</evidence>
<evidence type="ECO:0000256" key="1">
    <source>
        <dbReference type="ARBA" id="ARBA00009740"/>
    </source>
</evidence>
<dbReference type="PaxDb" id="3218-PP1S340_19V6.2"/>
<evidence type="ECO:0000256" key="2">
    <source>
        <dbReference type="SAM" id="MobiDB-lite"/>
    </source>
</evidence>
<keyword evidence="5" id="KW-1185">Reference proteome</keyword>
<sequence>MVTHGCGASIPDDVPGGAKTLTSKVVDAGAGILQKLKPIQAFQQHICTWAIFSQNMKRKIETHHYAARLNDDFLQCAVYDSDQANARLIGVEYVISEKVFKTFPQEEKQLWHSHAFEIKEGLWVNPGVPEVIQKQELKGLASTYGKFWCTWQFDQGDVLPMGPPSLMMSPQKEDPGRIPDPSIQKRDAYYGISTPNMSKSRADIKDPESLDPNADRWRQTGKGWHVKLVDVLMALG</sequence>
<reference evidence="3 5" key="2">
    <citation type="journal article" date="2018" name="Plant J.">
        <title>The Physcomitrella patens chromosome-scale assembly reveals moss genome structure and evolution.</title>
        <authorList>
            <person name="Lang D."/>
            <person name="Ullrich K.K."/>
            <person name="Murat F."/>
            <person name="Fuchs J."/>
            <person name="Jenkins J."/>
            <person name="Haas F.B."/>
            <person name="Piednoel M."/>
            <person name="Gundlach H."/>
            <person name="Van Bel M."/>
            <person name="Meyberg R."/>
            <person name="Vives C."/>
            <person name="Morata J."/>
            <person name="Symeonidi A."/>
            <person name="Hiss M."/>
            <person name="Muchero W."/>
            <person name="Kamisugi Y."/>
            <person name="Saleh O."/>
            <person name="Blanc G."/>
            <person name="Decker E.L."/>
            <person name="van Gessel N."/>
            <person name="Grimwood J."/>
            <person name="Hayes R.D."/>
            <person name="Graham S.W."/>
            <person name="Gunter L.E."/>
            <person name="McDaniel S.F."/>
            <person name="Hoernstein S.N.W."/>
            <person name="Larsson A."/>
            <person name="Li F.W."/>
            <person name="Perroud P.F."/>
            <person name="Phillips J."/>
            <person name="Ranjan P."/>
            <person name="Rokshar D.S."/>
            <person name="Rothfels C.J."/>
            <person name="Schneider L."/>
            <person name="Shu S."/>
            <person name="Stevenson D.W."/>
            <person name="Thummler F."/>
            <person name="Tillich M."/>
            <person name="Villarreal Aguilar J.C."/>
            <person name="Widiez T."/>
            <person name="Wong G.K."/>
            <person name="Wymore A."/>
            <person name="Zhang Y."/>
            <person name="Zimmer A.D."/>
            <person name="Quatrano R.S."/>
            <person name="Mayer K.F.X."/>
            <person name="Goodstein D."/>
            <person name="Casacuberta J.M."/>
            <person name="Vandepoele K."/>
            <person name="Reski R."/>
            <person name="Cuming A.C."/>
            <person name="Tuskan G.A."/>
            <person name="Maumus F."/>
            <person name="Salse J."/>
            <person name="Schmutz J."/>
            <person name="Rensing S.A."/>
        </authorList>
    </citation>
    <scope>NUCLEOTIDE SEQUENCE [LARGE SCALE GENOMIC DNA]</scope>
    <source>
        <strain evidence="4 5">cv. Gransden 2004</strain>
    </source>
</reference>
<dbReference type="Proteomes" id="UP000006727">
    <property type="component" value="Chromosome 25"/>
</dbReference>
<dbReference type="HOGENOM" id="CLU_071931_2_1_1"/>
<dbReference type="EnsemblPlants" id="Pp3c25_4290V3.1">
    <property type="protein sequence ID" value="Pp3c25_4290V3.1"/>
    <property type="gene ID" value="Pp3c25_4290"/>
</dbReference>
<dbReference type="Gramene" id="Pp3c25_4290V3.3">
    <property type="protein sequence ID" value="Pp3c25_4290V3.3"/>
    <property type="gene ID" value="Pp3c25_4290"/>
</dbReference>
<comment type="similarity">
    <text evidence="1">Belongs to the OBAP family.</text>
</comment>
<reference evidence="3 5" key="1">
    <citation type="journal article" date="2008" name="Science">
        <title>The Physcomitrella genome reveals evolutionary insights into the conquest of land by plants.</title>
        <authorList>
            <person name="Rensing S."/>
            <person name="Lang D."/>
            <person name="Zimmer A."/>
            <person name="Terry A."/>
            <person name="Salamov A."/>
            <person name="Shapiro H."/>
            <person name="Nishiyama T."/>
            <person name="Perroud P.-F."/>
            <person name="Lindquist E."/>
            <person name="Kamisugi Y."/>
            <person name="Tanahashi T."/>
            <person name="Sakakibara K."/>
            <person name="Fujita T."/>
            <person name="Oishi K."/>
            <person name="Shin-I T."/>
            <person name="Kuroki Y."/>
            <person name="Toyoda A."/>
            <person name="Suzuki Y."/>
            <person name="Hashimoto A."/>
            <person name="Yamaguchi K."/>
            <person name="Sugano A."/>
            <person name="Kohara Y."/>
            <person name="Fujiyama A."/>
            <person name="Anterola A."/>
            <person name="Aoki S."/>
            <person name="Ashton N."/>
            <person name="Barbazuk W.B."/>
            <person name="Barker E."/>
            <person name="Bennetzen J."/>
            <person name="Bezanilla M."/>
            <person name="Blankenship R."/>
            <person name="Cho S.H."/>
            <person name="Dutcher S."/>
            <person name="Estelle M."/>
            <person name="Fawcett J.A."/>
            <person name="Gundlach H."/>
            <person name="Hanada K."/>
            <person name="Heyl A."/>
            <person name="Hicks K.A."/>
            <person name="Hugh J."/>
            <person name="Lohr M."/>
            <person name="Mayer K."/>
            <person name="Melkozernov A."/>
            <person name="Murata T."/>
            <person name="Nelson D."/>
            <person name="Pils B."/>
            <person name="Prigge M."/>
            <person name="Reiss B."/>
            <person name="Renner T."/>
            <person name="Rombauts S."/>
            <person name="Rushton P."/>
            <person name="Sanderfoot A."/>
            <person name="Schween G."/>
            <person name="Shiu S.-H."/>
            <person name="Stueber K."/>
            <person name="Theodoulou F.L."/>
            <person name="Tu H."/>
            <person name="Van de Peer Y."/>
            <person name="Verrier P.J."/>
            <person name="Waters E."/>
            <person name="Wood A."/>
            <person name="Yang L."/>
            <person name="Cove D."/>
            <person name="Cuming A."/>
            <person name="Hasebe M."/>
            <person name="Lucas S."/>
            <person name="Mishler D.B."/>
            <person name="Reski R."/>
            <person name="Grigoriev I."/>
            <person name="Quatrano R.S."/>
            <person name="Boore J.L."/>
        </authorList>
    </citation>
    <scope>NUCLEOTIDE SEQUENCE [LARGE SCALE GENOMIC DNA]</scope>
    <source>
        <strain evidence="4 5">cv. Gransden 2004</strain>
    </source>
</reference>
<dbReference type="Pfam" id="PF06884">
    <property type="entry name" value="DUF1264"/>
    <property type="match status" value="1"/>
</dbReference>
<gene>
    <name evidence="4" type="primary">LOC112277245</name>
    <name evidence="3" type="ORF">PHYPA_029564</name>
</gene>
<feature type="compositionally biased region" description="Basic and acidic residues" evidence="2">
    <location>
        <begin position="200"/>
        <end position="217"/>
    </location>
</feature>
<dbReference type="STRING" id="3218.A9TVY0"/>
<feature type="region of interest" description="Disordered" evidence="2">
    <location>
        <begin position="197"/>
        <end position="217"/>
    </location>
</feature>
<reference evidence="4" key="3">
    <citation type="submission" date="2020-12" db="UniProtKB">
        <authorList>
            <consortium name="EnsemblPlants"/>
        </authorList>
    </citation>
    <scope>IDENTIFICATION</scope>
</reference>
<dbReference type="EnsemblPlants" id="Pp3c25_4290V3.3">
    <property type="protein sequence ID" value="Pp3c25_4290V3.3"/>
    <property type="gene ID" value="Pp3c25_4290"/>
</dbReference>
<evidence type="ECO:0000313" key="5">
    <source>
        <dbReference type="Proteomes" id="UP000006727"/>
    </source>
</evidence>
<dbReference type="AlphaFoldDB" id="A9TVY0"/>
<dbReference type="eggNOG" id="ENOG502QPUT">
    <property type="taxonomic scope" value="Eukaryota"/>
</dbReference>
<dbReference type="EMBL" id="ABEU02000025">
    <property type="protein sequence ID" value="PNR27412.1"/>
    <property type="molecule type" value="Genomic_DNA"/>
</dbReference>
<name>A9TVY0_PHYPA</name>
<organism evidence="3">
    <name type="scientific">Physcomitrium patens</name>
    <name type="common">Spreading-leaved earth moss</name>
    <name type="synonym">Physcomitrella patens</name>
    <dbReference type="NCBI Taxonomy" id="3218"/>
    <lineage>
        <taxon>Eukaryota</taxon>
        <taxon>Viridiplantae</taxon>
        <taxon>Streptophyta</taxon>
        <taxon>Embryophyta</taxon>
        <taxon>Bryophyta</taxon>
        <taxon>Bryophytina</taxon>
        <taxon>Bryopsida</taxon>
        <taxon>Funariidae</taxon>
        <taxon>Funariales</taxon>
        <taxon>Funariaceae</taxon>
        <taxon>Physcomitrium</taxon>
    </lineage>
</organism>
<dbReference type="InterPro" id="IPR010686">
    <property type="entry name" value="OBAP-like"/>
</dbReference>
<dbReference type="OMA" id="CTWQADR"/>
<dbReference type="GeneID" id="112277245"/>
<protein>
    <recommendedName>
        <fullName evidence="6">DUF1264-domain-containing protein</fullName>
    </recommendedName>
</protein>